<keyword evidence="6 8" id="KW-0472">Membrane</keyword>
<evidence type="ECO:0000256" key="5">
    <source>
        <dbReference type="ARBA" id="ARBA00022989"/>
    </source>
</evidence>
<feature type="transmembrane region" description="Helical" evidence="8">
    <location>
        <begin position="482"/>
        <end position="502"/>
    </location>
</feature>
<accession>A0A3A4ABG1</accession>
<feature type="transmembrane region" description="Helical" evidence="8">
    <location>
        <begin position="57"/>
        <end position="74"/>
    </location>
</feature>
<dbReference type="CDD" id="cd17321">
    <property type="entry name" value="MFS_MMR_MDR_like"/>
    <property type="match status" value="1"/>
</dbReference>
<dbReference type="Pfam" id="PF07690">
    <property type="entry name" value="MFS_1"/>
    <property type="match status" value="1"/>
</dbReference>
<feature type="transmembrane region" description="Helical" evidence="8">
    <location>
        <begin position="237"/>
        <end position="254"/>
    </location>
</feature>
<keyword evidence="2" id="KW-0813">Transport</keyword>
<feature type="transmembrane region" description="Helical" evidence="8">
    <location>
        <begin position="170"/>
        <end position="194"/>
    </location>
</feature>
<evidence type="ECO:0000313" key="10">
    <source>
        <dbReference type="EMBL" id="RJL24157.1"/>
    </source>
</evidence>
<dbReference type="OrthoDB" id="3218509at2"/>
<keyword evidence="5 8" id="KW-1133">Transmembrane helix</keyword>
<feature type="transmembrane region" description="Helical" evidence="8">
    <location>
        <begin position="364"/>
        <end position="386"/>
    </location>
</feature>
<feature type="transmembrane region" description="Helical" evidence="8">
    <location>
        <begin position="21"/>
        <end position="42"/>
    </location>
</feature>
<evidence type="ECO:0000313" key="11">
    <source>
        <dbReference type="Proteomes" id="UP000265768"/>
    </source>
</evidence>
<evidence type="ECO:0000256" key="2">
    <source>
        <dbReference type="ARBA" id="ARBA00022448"/>
    </source>
</evidence>
<proteinExistence type="predicted"/>
<keyword evidence="11" id="KW-1185">Reference proteome</keyword>
<feature type="transmembrane region" description="Helical" evidence="8">
    <location>
        <begin position="144"/>
        <end position="164"/>
    </location>
</feature>
<reference evidence="10 11" key="1">
    <citation type="submission" date="2018-09" db="EMBL/GenBank/DDBJ databases">
        <title>YIM 75507 draft genome.</title>
        <authorList>
            <person name="Tang S."/>
            <person name="Feng Y."/>
        </authorList>
    </citation>
    <scope>NUCLEOTIDE SEQUENCE [LARGE SCALE GENOMIC DNA]</scope>
    <source>
        <strain evidence="10 11">YIM 75507</strain>
    </source>
</reference>
<feature type="compositionally biased region" description="Basic and acidic residues" evidence="7">
    <location>
        <begin position="542"/>
        <end position="551"/>
    </location>
</feature>
<evidence type="ECO:0000256" key="1">
    <source>
        <dbReference type="ARBA" id="ARBA00004651"/>
    </source>
</evidence>
<evidence type="ECO:0000256" key="4">
    <source>
        <dbReference type="ARBA" id="ARBA00022692"/>
    </source>
</evidence>
<gene>
    <name evidence="10" type="ORF">D5H75_30380</name>
</gene>
<feature type="compositionally biased region" description="Low complexity" evidence="7">
    <location>
        <begin position="522"/>
        <end position="540"/>
    </location>
</feature>
<dbReference type="AlphaFoldDB" id="A0A3A4ABG1"/>
<sequence length="551" mass="55583">MTDTALSGGPAISSGRKWGTLAIGCLAVLLLSIDVTVLHLAVPKLTAALLPTATQTLWILDVYGFALAGLLITMGNVGDRIGRKRLLLIGTAAFGAASAITAYAPTPELLIAARALLGVAGATIMPSTLSLVRNVFTDPAERTAAIGIWSGMGAGGFALGPVIGGLLLDHFWWGSVFLINLPIMVVLFAAGLAVLPESRNPRPGRLDPPSVVLSIAGVVGVIYTIKEAAMHGLGRPNVLAALAIGLAAIAAFSWRQTRLAQPLIDVRLFRHRAFTGAVSANIVGIFAMSAMSFIFAQYFQLVLGWSPLVAGLAGLPGGAMGAVGGVLAARLVPRLGRAGVVSLGLALSAVSFVLYVRAEVDSSYLVFLFPMLFGGAGIGLAFAVTNDTVLASVPKERAGAASAISETAFELGGALGIAVLGSILGSAYRAGLRLPEGVPAQAATPIGEGLGTALAVAGELPGRLGEAVAAAARVAFLDGMRVSLVSGAAILLTLAAVVLFTMRGLPTVIEDSPESPDPAPGTAPDSAPGAASGAGPGAKPYTRTERAGTGG</sequence>
<dbReference type="Proteomes" id="UP000265768">
    <property type="component" value="Unassembled WGS sequence"/>
</dbReference>
<feature type="transmembrane region" description="Helical" evidence="8">
    <location>
        <begin position="407"/>
        <end position="428"/>
    </location>
</feature>
<dbReference type="InterPro" id="IPR036259">
    <property type="entry name" value="MFS_trans_sf"/>
</dbReference>
<evidence type="ECO:0000259" key="9">
    <source>
        <dbReference type="PROSITE" id="PS50850"/>
    </source>
</evidence>
<dbReference type="PROSITE" id="PS50850">
    <property type="entry name" value="MFS"/>
    <property type="match status" value="1"/>
</dbReference>
<keyword evidence="4 8" id="KW-0812">Transmembrane</keyword>
<dbReference type="PANTHER" id="PTHR42718:SF47">
    <property type="entry name" value="METHYL VIOLOGEN RESISTANCE PROTEIN SMVA"/>
    <property type="match status" value="1"/>
</dbReference>
<evidence type="ECO:0000256" key="8">
    <source>
        <dbReference type="SAM" id="Phobius"/>
    </source>
</evidence>
<dbReference type="RefSeq" id="WP_119930113.1">
    <property type="nucleotide sequence ID" value="NZ_QZEY01000016.1"/>
</dbReference>
<feature type="transmembrane region" description="Helical" evidence="8">
    <location>
        <begin position="274"/>
        <end position="299"/>
    </location>
</feature>
<dbReference type="GO" id="GO:0022857">
    <property type="term" value="F:transmembrane transporter activity"/>
    <property type="evidence" value="ECO:0007669"/>
    <property type="project" value="InterPro"/>
</dbReference>
<organism evidence="10 11">
    <name type="scientific">Bailinhaonella thermotolerans</name>
    <dbReference type="NCBI Taxonomy" id="1070861"/>
    <lineage>
        <taxon>Bacteria</taxon>
        <taxon>Bacillati</taxon>
        <taxon>Actinomycetota</taxon>
        <taxon>Actinomycetes</taxon>
        <taxon>Streptosporangiales</taxon>
        <taxon>Streptosporangiaceae</taxon>
        <taxon>Bailinhaonella</taxon>
    </lineage>
</organism>
<name>A0A3A4ABG1_9ACTN</name>
<dbReference type="Gene3D" id="1.20.1250.20">
    <property type="entry name" value="MFS general substrate transporter like domains"/>
    <property type="match status" value="1"/>
</dbReference>
<feature type="domain" description="Major facilitator superfamily (MFS) profile" evidence="9">
    <location>
        <begin position="20"/>
        <end position="505"/>
    </location>
</feature>
<evidence type="ECO:0000256" key="7">
    <source>
        <dbReference type="SAM" id="MobiDB-lite"/>
    </source>
</evidence>
<feature type="transmembrane region" description="Helical" evidence="8">
    <location>
        <begin position="86"/>
        <end position="105"/>
    </location>
</feature>
<protein>
    <submittedName>
        <fullName evidence="10">MFS transporter</fullName>
    </submittedName>
</protein>
<dbReference type="InterPro" id="IPR011701">
    <property type="entry name" value="MFS"/>
</dbReference>
<keyword evidence="3" id="KW-1003">Cell membrane</keyword>
<evidence type="ECO:0000256" key="3">
    <source>
        <dbReference type="ARBA" id="ARBA00022475"/>
    </source>
</evidence>
<dbReference type="EMBL" id="QZEY01000016">
    <property type="protein sequence ID" value="RJL24157.1"/>
    <property type="molecule type" value="Genomic_DNA"/>
</dbReference>
<dbReference type="SUPFAM" id="SSF103473">
    <property type="entry name" value="MFS general substrate transporter"/>
    <property type="match status" value="1"/>
</dbReference>
<dbReference type="InterPro" id="IPR020846">
    <property type="entry name" value="MFS_dom"/>
</dbReference>
<comment type="caution">
    <text evidence="10">The sequence shown here is derived from an EMBL/GenBank/DDBJ whole genome shotgun (WGS) entry which is preliminary data.</text>
</comment>
<feature type="transmembrane region" description="Helical" evidence="8">
    <location>
        <begin position="305"/>
        <end position="328"/>
    </location>
</feature>
<evidence type="ECO:0000256" key="6">
    <source>
        <dbReference type="ARBA" id="ARBA00023136"/>
    </source>
</evidence>
<feature type="region of interest" description="Disordered" evidence="7">
    <location>
        <begin position="510"/>
        <end position="551"/>
    </location>
</feature>
<dbReference type="PANTHER" id="PTHR42718">
    <property type="entry name" value="MAJOR FACILITATOR SUPERFAMILY MULTIDRUG TRANSPORTER MFSC"/>
    <property type="match status" value="1"/>
</dbReference>
<feature type="transmembrane region" description="Helical" evidence="8">
    <location>
        <begin position="111"/>
        <end position="132"/>
    </location>
</feature>
<comment type="subcellular location">
    <subcellularLocation>
        <location evidence="1">Cell membrane</location>
        <topology evidence="1">Multi-pass membrane protein</topology>
    </subcellularLocation>
</comment>
<feature type="transmembrane region" description="Helical" evidence="8">
    <location>
        <begin position="340"/>
        <end position="358"/>
    </location>
</feature>
<dbReference type="GO" id="GO:0005886">
    <property type="term" value="C:plasma membrane"/>
    <property type="evidence" value="ECO:0007669"/>
    <property type="project" value="UniProtKB-SubCell"/>
</dbReference>